<dbReference type="InterPro" id="IPR000210">
    <property type="entry name" value="BTB/POZ_dom"/>
</dbReference>
<dbReference type="GeneID" id="116297412"/>
<accession>A0A6P8I173</accession>
<organism evidence="4 5">
    <name type="scientific">Actinia tenebrosa</name>
    <name type="common">Australian red waratah sea anemone</name>
    <dbReference type="NCBI Taxonomy" id="6105"/>
    <lineage>
        <taxon>Eukaryota</taxon>
        <taxon>Metazoa</taxon>
        <taxon>Cnidaria</taxon>
        <taxon>Anthozoa</taxon>
        <taxon>Hexacorallia</taxon>
        <taxon>Actiniaria</taxon>
        <taxon>Actiniidae</taxon>
        <taxon>Actinia</taxon>
    </lineage>
</organism>
<gene>
    <name evidence="5" type="primary">LOC116297412</name>
</gene>
<dbReference type="RefSeq" id="XP_031561493.1">
    <property type="nucleotide sequence ID" value="XM_031705633.1"/>
</dbReference>
<reference evidence="5" key="1">
    <citation type="submission" date="2025-08" db="UniProtKB">
        <authorList>
            <consortium name="RefSeq"/>
        </authorList>
    </citation>
    <scope>IDENTIFICATION</scope>
    <source>
        <tissue evidence="5">Tentacle</tissue>
    </source>
</reference>
<dbReference type="FunFam" id="1.25.40.420:FF:000001">
    <property type="entry name" value="Kelch-like family member 12"/>
    <property type="match status" value="1"/>
</dbReference>
<dbReference type="PANTHER" id="PTHR45632:SF30">
    <property type="entry name" value="BTB DOMAIN-CONTAINING PROTEIN"/>
    <property type="match status" value="1"/>
</dbReference>
<dbReference type="CDD" id="cd18186">
    <property type="entry name" value="BTB_POZ_ZBTB_KLHL-like"/>
    <property type="match status" value="1"/>
</dbReference>
<dbReference type="InterPro" id="IPR015915">
    <property type="entry name" value="Kelch-typ_b-propeller"/>
</dbReference>
<evidence type="ECO:0000256" key="1">
    <source>
        <dbReference type="ARBA" id="ARBA00022441"/>
    </source>
</evidence>
<dbReference type="SMART" id="SM00612">
    <property type="entry name" value="Kelch"/>
    <property type="match status" value="5"/>
</dbReference>
<dbReference type="PIRSF" id="PIRSF037037">
    <property type="entry name" value="Kelch-like_protein_gigaxonin"/>
    <property type="match status" value="1"/>
</dbReference>
<evidence type="ECO:0000256" key="2">
    <source>
        <dbReference type="ARBA" id="ARBA00022737"/>
    </source>
</evidence>
<dbReference type="Pfam" id="PF24681">
    <property type="entry name" value="Kelch_KLHDC2_KLHL20_DRC7"/>
    <property type="match status" value="1"/>
</dbReference>
<evidence type="ECO:0000259" key="3">
    <source>
        <dbReference type="PROSITE" id="PS50097"/>
    </source>
</evidence>
<evidence type="ECO:0000313" key="5">
    <source>
        <dbReference type="RefSeq" id="XP_031561493.1"/>
    </source>
</evidence>
<dbReference type="SUPFAM" id="SSF117281">
    <property type="entry name" value="Kelch motif"/>
    <property type="match status" value="1"/>
</dbReference>
<dbReference type="Proteomes" id="UP000515163">
    <property type="component" value="Unplaced"/>
</dbReference>
<dbReference type="AlphaFoldDB" id="A0A6P8I173"/>
<dbReference type="Pfam" id="PF00651">
    <property type="entry name" value="BTB"/>
    <property type="match status" value="1"/>
</dbReference>
<keyword evidence="1" id="KW-0880">Kelch repeat</keyword>
<dbReference type="PANTHER" id="PTHR45632">
    <property type="entry name" value="LD33804P"/>
    <property type="match status" value="1"/>
</dbReference>
<dbReference type="SUPFAM" id="SSF54695">
    <property type="entry name" value="POZ domain"/>
    <property type="match status" value="1"/>
</dbReference>
<proteinExistence type="predicted"/>
<dbReference type="InterPro" id="IPR006652">
    <property type="entry name" value="Kelch_1"/>
</dbReference>
<dbReference type="InterPro" id="IPR017096">
    <property type="entry name" value="BTB-kelch_protein"/>
</dbReference>
<feature type="domain" description="BTB" evidence="3">
    <location>
        <begin position="35"/>
        <end position="102"/>
    </location>
</feature>
<dbReference type="Gene3D" id="1.25.40.420">
    <property type="match status" value="1"/>
</dbReference>
<dbReference type="Gene3D" id="3.30.710.10">
    <property type="entry name" value="Potassium Channel Kv1.1, Chain A"/>
    <property type="match status" value="1"/>
</dbReference>
<dbReference type="PROSITE" id="PS50097">
    <property type="entry name" value="BTB"/>
    <property type="match status" value="1"/>
</dbReference>
<sequence length="588" mass="66319">MGEIVEDVGSKKIDRNFKLTVYSKLNELRQEDIFCDVSLSVEDQIFPANKIVLAAASPYFFGLFTNDLLEKTSNVIKIEALSASMIQQVLHYMYTGEVIIEFSNAKEIIMAADYLMMQSLKSLASSVLLENLSSHNCIDLFGFGVKYSCMDLVTRASDCMLEKFENASLSEYFKELDFTGLESLISEDDLEVEREEHVLNRVLDWVKYDISGREEYLPQLLRSIRLFSMSKESLTEYLEEEDLIKENALCTNILKKSLDMHLFPDLALNSYQHPRNCVKKNIIKVAIVVGGHIARMKSIPRLVAYALPNGDWYEIDAEMQEGRSRHCAAVCRGSIFILGGISSIGMEMIDIQDKTWNSSIIKTQVFSSTKHSAIVSFQEKLLLFGGQKLESNVRDEFLVLNDVGLYEPQEHKWKKLTPMSCPRTAHCAVLVDSFVYVVGGCSADEVYQSGEKYDIENDQWVPIAAMNERRCYAAGANLRGKVFIAGGYHADEWVAYNSCELYDPETDHWDIITSMPIPRAACGVAQVDDDIFLFGGECDGTPNGKLDSVVLYNKIEDSWKEVTKMPVSRSCLQVCLLNLPKTALVPLQ</sequence>
<dbReference type="InterPro" id="IPR011333">
    <property type="entry name" value="SKP1/BTB/POZ_sf"/>
</dbReference>
<dbReference type="KEGG" id="aten:116297412"/>
<dbReference type="Gene3D" id="2.120.10.80">
    <property type="entry name" value="Kelch-type beta propeller"/>
    <property type="match status" value="1"/>
</dbReference>
<dbReference type="InterPro" id="IPR011705">
    <property type="entry name" value="BACK"/>
</dbReference>
<evidence type="ECO:0000313" key="4">
    <source>
        <dbReference type="Proteomes" id="UP000515163"/>
    </source>
</evidence>
<keyword evidence="2" id="KW-0677">Repeat</keyword>
<dbReference type="Pfam" id="PF07707">
    <property type="entry name" value="BACK"/>
    <property type="match status" value="1"/>
</dbReference>
<dbReference type="SMART" id="SM00225">
    <property type="entry name" value="BTB"/>
    <property type="match status" value="1"/>
</dbReference>
<keyword evidence="4" id="KW-1185">Reference proteome</keyword>
<dbReference type="SMART" id="SM00875">
    <property type="entry name" value="BACK"/>
    <property type="match status" value="1"/>
</dbReference>
<dbReference type="InParanoid" id="A0A6P8I173"/>
<dbReference type="OrthoDB" id="5956771at2759"/>
<protein>
    <submittedName>
        <fullName evidence="5">Kelch-like protein 28</fullName>
    </submittedName>
</protein>
<name>A0A6P8I173_ACTTE</name>